<evidence type="ECO:0000259" key="1">
    <source>
        <dbReference type="PROSITE" id="PS50837"/>
    </source>
</evidence>
<accession>A0ABU2D0Z6</accession>
<dbReference type="Proteomes" id="UP001246244">
    <property type="component" value="Unassembled WGS sequence"/>
</dbReference>
<sequence>MSSFDEVKHSICQILKDDRKSHSGTGFFILPGGYILTCYHVIQDLNKFFVKITNDQTLHQAEYLKKFSNPTADFAVLKLSNVSIDAVQLGRVKDGHEVFGFGFRPKNISIEPEGHSFYGYLRSGQTLQFGERKNEVLNFYVSEDISKGVSGGPIYDIHLRRVVGFFKAKETNNPLSQIAYVIPMDEIFAHWPDLEKENTKQVPDKKEDSLIRGLRDFSLQHSESISSSHRIFGRRTELTLLNRFVNKEKKGYFFITGPAGFGKTTLLRNWAICLKSKDFHVVIHLIRQTSNPDLYSCLKILCKQLMEINGLVEKIPHDMSELQILFAELLKWSPPASTRIVIILDGLDEAIDWPDLSSIIPSSLPEGIFFVASMRDEINEVESLKKRLKCTNHIKLPKLYHADIVDWLRFSENNALKSLSMDKTFTEELARKTDGFPLYLHYLIDEINDSLIHDINNSPREKAYRVLEKSPPDFSLYVHDQFSLLVKTGNVENNRRFQELFALLSIAHSALSEDDVMAMIEITEWDLRSLPWSLRRWFNIITTETSRLYSFTHPLLAQEFKRELRNESQDALKKILDYCFNFQRHKSPYAFRHFTEHLLETQQYEKLFALVDNKIFWNTLFETFPEDLLQTISKNFNAALRAAIETNNIERTAHYLIFHAKLLAAIRDMSPSGALSKGNLQLA</sequence>
<dbReference type="SUPFAM" id="SSF52540">
    <property type="entry name" value="P-loop containing nucleoside triphosphate hydrolases"/>
    <property type="match status" value="1"/>
</dbReference>
<dbReference type="InterPro" id="IPR052752">
    <property type="entry name" value="NACHT-WD_repeat"/>
</dbReference>
<dbReference type="PANTHER" id="PTHR19871:SF14">
    <property type="entry name" value="DUF4062 DOMAIN-CONTAINING PROTEIN"/>
    <property type="match status" value="1"/>
</dbReference>
<gene>
    <name evidence="2" type="ORF">RG963_07685</name>
</gene>
<dbReference type="Gene3D" id="2.40.10.120">
    <property type="match status" value="1"/>
</dbReference>
<organism evidence="2 3">
    <name type="scientific">Methanosarcina baikalica</name>
    <dbReference type="NCBI Taxonomy" id="3073890"/>
    <lineage>
        <taxon>Archaea</taxon>
        <taxon>Methanobacteriati</taxon>
        <taxon>Methanobacteriota</taxon>
        <taxon>Stenosarchaea group</taxon>
        <taxon>Methanomicrobia</taxon>
        <taxon>Methanosarcinales</taxon>
        <taxon>Methanosarcinaceae</taxon>
        <taxon>Methanosarcina</taxon>
    </lineage>
</organism>
<comment type="caution">
    <text evidence="2">The sequence shown here is derived from an EMBL/GenBank/DDBJ whole genome shotgun (WGS) entry which is preliminary data.</text>
</comment>
<protein>
    <submittedName>
        <fullName evidence="2">NACHT domain-containing protein</fullName>
    </submittedName>
</protein>
<dbReference type="CDD" id="cd01120">
    <property type="entry name" value="RecA-like_superfamily"/>
    <property type="match status" value="1"/>
</dbReference>
<evidence type="ECO:0000313" key="3">
    <source>
        <dbReference type="Proteomes" id="UP001246244"/>
    </source>
</evidence>
<name>A0ABU2D0Z6_9EURY</name>
<keyword evidence="3" id="KW-1185">Reference proteome</keyword>
<dbReference type="SUPFAM" id="SSF50494">
    <property type="entry name" value="Trypsin-like serine proteases"/>
    <property type="match status" value="1"/>
</dbReference>
<dbReference type="PROSITE" id="PS50837">
    <property type="entry name" value="NACHT"/>
    <property type="match status" value="1"/>
</dbReference>
<reference evidence="3" key="1">
    <citation type="submission" date="2023-07" db="EMBL/GenBank/DDBJ databases">
        <title>Whole-genome sequencing of a new Methanosarcina sp. Z-7115.</title>
        <authorList>
            <person name="Zhilina T.N."/>
            <person name="Merkel A.Y."/>
        </authorList>
    </citation>
    <scope>NUCLEOTIDE SEQUENCE [LARGE SCALE GENOMIC DNA]</scope>
    <source>
        <strain evidence="3">Z-7115</strain>
    </source>
</reference>
<feature type="domain" description="NACHT" evidence="1">
    <location>
        <begin position="251"/>
        <end position="350"/>
    </location>
</feature>
<evidence type="ECO:0000313" key="2">
    <source>
        <dbReference type="EMBL" id="MDR7665656.1"/>
    </source>
</evidence>
<dbReference type="Pfam" id="PF05729">
    <property type="entry name" value="NACHT"/>
    <property type="match status" value="1"/>
</dbReference>
<dbReference type="InterPro" id="IPR027417">
    <property type="entry name" value="P-loop_NTPase"/>
</dbReference>
<dbReference type="Pfam" id="PF13365">
    <property type="entry name" value="Trypsin_2"/>
    <property type="match status" value="1"/>
</dbReference>
<dbReference type="InterPro" id="IPR007111">
    <property type="entry name" value="NACHT_NTPase"/>
</dbReference>
<dbReference type="Gene3D" id="3.40.50.300">
    <property type="entry name" value="P-loop containing nucleotide triphosphate hydrolases"/>
    <property type="match status" value="1"/>
</dbReference>
<dbReference type="RefSeq" id="WP_310575683.1">
    <property type="nucleotide sequence ID" value="NZ_JAVKPK010000025.1"/>
</dbReference>
<proteinExistence type="predicted"/>
<dbReference type="PANTHER" id="PTHR19871">
    <property type="entry name" value="BETA TRANSDUCIN-RELATED PROTEIN"/>
    <property type="match status" value="1"/>
</dbReference>
<dbReference type="InterPro" id="IPR009003">
    <property type="entry name" value="Peptidase_S1_PA"/>
</dbReference>
<dbReference type="EMBL" id="JAVKPK010000025">
    <property type="protein sequence ID" value="MDR7665656.1"/>
    <property type="molecule type" value="Genomic_DNA"/>
</dbReference>